<feature type="non-terminal residue" evidence="1">
    <location>
        <position position="53"/>
    </location>
</feature>
<sequence length="53" mass="5989">MITSSPEYIGSYYTMTEGVYINPPEENASSLGANTLGPWHEEMFHTLIKNIPR</sequence>
<reference evidence="1" key="1">
    <citation type="submission" date="2014-12" db="EMBL/GenBank/DDBJ databases">
        <title>Insight into the proteome of Arion vulgaris.</title>
        <authorList>
            <person name="Aradska J."/>
            <person name="Bulat T."/>
            <person name="Smidak R."/>
            <person name="Sarate P."/>
            <person name="Gangsoo J."/>
            <person name="Sialana F."/>
            <person name="Bilban M."/>
            <person name="Lubec G."/>
        </authorList>
    </citation>
    <scope>NUCLEOTIDE SEQUENCE</scope>
    <source>
        <tissue evidence="1">Skin</tissue>
    </source>
</reference>
<gene>
    <name evidence="1" type="primary">ORF49004</name>
</gene>
<name>A0A0B6Z5J2_9EUPU</name>
<protein>
    <submittedName>
        <fullName evidence="1">Uncharacterized protein</fullName>
    </submittedName>
</protein>
<dbReference type="AlphaFoldDB" id="A0A0B6Z5J2"/>
<accession>A0A0B6Z5J2</accession>
<organism evidence="1">
    <name type="scientific">Arion vulgaris</name>
    <dbReference type="NCBI Taxonomy" id="1028688"/>
    <lineage>
        <taxon>Eukaryota</taxon>
        <taxon>Metazoa</taxon>
        <taxon>Spiralia</taxon>
        <taxon>Lophotrochozoa</taxon>
        <taxon>Mollusca</taxon>
        <taxon>Gastropoda</taxon>
        <taxon>Heterobranchia</taxon>
        <taxon>Euthyneura</taxon>
        <taxon>Panpulmonata</taxon>
        <taxon>Eupulmonata</taxon>
        <taxon>Stylommatophora</taxon>
        <taxon>Helicina</taxon>
        <taxon>Arionoidea</taxon>
        <taxon>Arionidae</taxon>
        <taxon>Arion</taxon>
    </lineage>
</organism>
<dbReference type="EMBL" id="HACG01016782">
    <property type="protein sequence ID" value="CEK63647.1"/>
    <property type="molecule type" value="Transcribed_RNA"/>
</dbReference>
<evidence type="ECO:0000313" key="1">
    <source>
        <dbReference type="EMBL" id="CEK63647.1"/>
    </source>
</evidence>
<proteinExistence type="predicted"/>